<gene>
    <name evidence="9" type="ORF">CBER1_01059</name>
</gene>
<dbReference type="GO" id="GO:0051209">
    <property type="term" value="P:release of sequestered calcium ion into cytosol"/>
    <property type="evidence" value="ECO:0007669"/>
    <property type="project" value="TreeGrafter"/>
</dbReference>
<proteinExistence type="predicted"/>
<dbReference type="Gene3D" id="2.60.40.150">
    <property type="entry name" value="C2 domain"/>
    <property type="match status" value="1"/>
</dbReference>
<dbReference type="Pfam" id="PF00387">
    <property type="entry name" value="PI-PLC-Y"/>
    <property type="match status" value="1"/>
</dbReference>
<protein>
    <recommendedName>
        <fullName evidence="1 6">Phosphoinositide phospholipase C</fullName>
        <ecNumber evidence="1 6">3.1.4.11</ecNumber>
    </recommendedName>
</protein>
<dbReference type="InterPro" id="IPR001711">
    <property type="entry name" value="PLipase_C_Pinositol-sp_Y"/>
</dbReference>
<dbReference type="SMART" id="SM00148">
    <property type="entry name" value="PLCXc"/>
    <property type="match status" value="1"/>
</dbReference>
<dbReference type="SMART" id="SM00149">
    <property type="entry name" value="PLCYc"/>
    <property type="match status" value="1"/>
</dbReference>
<keyword evidence="5" id="KW-0807">Transducer</keyword>
<evidence type="ECO:0000256" key="7">
    <source>
        <dbReference type="SAM" id="MobiDB-lite"/>
    </source>
</evidence>
<keyword evidence="10" id="KW-1185">Reference proteome</keyword>
<evidence type="ECO:0000256" key="1">
    <source>
        <dbReference type="ARBA" id="ARBA00012368"/>
    </source>
</evidence>
<feature type="domain" description="PI-PLC Y-box" evidence="8">
    <location>
        <begin position="787"/>
        <end position="907"/>
    </location>
</feature>
<dbReference type="PRINTS" id="PR00390">
    <property type="entry name" value="PHPHLIPASEC"/>
</dbReference>
<dbReference type="Pfam" id="PF00388">
    <property type="entry name" value="PI-PLC-X"/>
    <property type="match status" value="1"/>
</dbReference>
<dbReference type="GO" id="GO:0004435">
    <property type="term" value="F:phosphatidylinositol-4,5-bisphosphate phospholipase C activity"/>
    <property type="evidence" value="ECO:0007669"/>
    <property type="project" value="UniProtKB-EC"/>
</dbReference>
<feature type="region of interest" description="Disordered" evidence="7">
    <location>
        <begin position="81"/>
        <end position="123"/>
    </location>
</feature>
<organism evidence="9 10">
    <name type="scientific">Cercospora berteroae</name>
    <dbReference type="NCBI Taxonomy" id="357750"/>
    <lineage>
        <taxon>Eukaryota</taxon>
        <taxon>Fungi</taxon>
        <taxon>Dikarya</taxon>
        <taxon>Ascomycota</taxon>
        <taxon>Pezizomycotina</taxon>
        <taxon>Dothideomycetes</taxon>
        <taxon>Dothideomycetidae</taxon>
        <taxon>Mycosphaerellales</taxon>
        <taxon>Mycosphaerellaceae</taxon>
        <taxon>Cercospora</taxon>
    </lineage>
</organism>
<dbReference type="InterPro" id="IPR001192">
    <property type="entry name" value="PI-PLC_fam"/>
</dbReference>
<comment type="caution">
    <text evidence="9">The sequence shown here is derived from an EMBL/GenBank/DDBJ whole genome shotgun (WGS) entry which is preliminary data.</text>
</comment>
<dbReference type="CDD" id="cd08598">
    <property type="entry name" value="PI-PLC1c_yeast"/>
    <property type="match status" value="1"/>
</dbReference>
<dbReference type="OrthoDB" id="269822at2759"/>
<feature type="compositionally biased region" description="Low complexity" evidence="7">
    <location>
        <begin position="715"/>
        <end position="740"/>
    </location>
</feature>
<feature type="region of interest" description="Disordered" evidence="7">
    <location>
        <begin position="693"/>
        <end position="777"/>
    </location>
</feature>
<evidence type="ECO:0000313" key="10">
    <source>
        <dbReference type="Proteomes" id="UP000237631"/>
    </source>
</evidence>
<evidence type="ECO:0000256" key="6">
    <source>
        <dbReference type="RuleBase" id="RU361133"/>
    </source>
</evidence>
<evidence type="ECO:0000256" key="2">
    <source>
        <dbReference type="ARBA" id="ARBA00022801"/>
    </source>
</evidence>
<dbReference type="Gene3D" id="3.20.20.190">
    <property type="entry name" value="Phosphatidylinositol (PI) phosphodiesterase"/>
    <property type="match status" value="2"/>
</dbReference>
<dbReference type="GO" id="GO:0016042">
    <property type="term" value="P:lipid catabolic process"/>
    <property type="evidence" value="ECO:0007669"/>
    <property type="project" value="UniProtKB-KW"/>
</dbReference>
<dbReference type="InterPro" id="IPR035892">
    <property type="entry name" value="C2_domain_sf"/>
</dbReference>
<feature type="compositionally biased region" description="Polar residues" evidence="7">
    <location>
        <begin position="81"/>
        <end position="98"/>
    </location>
</feature>
<comment type="catalytic activity">
    <reaction evidence="6">
        <text>a 1,2-diacyl-sn-glycero-3-phospho-(1D-myo-inositol-4,5-bisphosphate) + H2O = 1D-myo-inositol 1,4,5-trisphosphate + a 1,2-diacyl-sn-glycerol + H(+)</text>
        <dbReference type="Rhea" id="RHEA:33179"/>
        <dbReference type="ChEBI" id="CHEBI:15377"/>
        <dbReference type="ChEBI" id="CHEBI:15378"/>
        <dbReference type="ChEBI" id="CHEBI:17815"/>
        <dbReference type="ChEBI" id="CHEBI:58456"/>
        <dbReference type="ChEBI" id="CHEBI:203600"/>
        <dbReference type="EC" id="3.1.4.11"/>
    </reaction>
</comment>
<accession>A0A2S6C331</accession>
<dbReference type="InterPro" id="IPR017946">
    <property type="entry name" value="PLC-like_Pdiesterase_TIM-brl"/>
</dbReference>
<evidence type="ECO:0000259" key="8">
    <source>
        <dbReference type="PROSITE" id="PS50008"/>
    </source>
</evidence>
<name>A0A2S6C331_9PEZI</name>
<reference evidence="10" key="1">
    <citation type="journal article" date="2017" name="bioRxiv">
        <title>Conservation of a gene cluster reveals novel cercosporin biosynthetic mechanisms and extends production to the genus Colletotrichum.</title>
        <authorList>
            <person name="de Jonge R."/>
            <person name="Ebert M.K."/>
            <person name="Huitt-Roehl C.R."/>
            <person name="Pal P."/>
            <person name="Suttle J.C."/>
            <person name="Spanner R.E."/>
            <person name="Neubauer J.D."/>
            <person name="Jurick W.M.II."/>
            <person name="Stott K.A."/>
            <person name="Secor G.A."/>
            <person name="Thomma B.P.H.J."/>
            <person name="Van de Peer Y."/>
            <person name="Townsend C.A."/>
            <person name="Bolton M.D."/>
        </authorList>
    </citation>
    <scope>NUCLEOTIDE SEQUENCE [LARGE SCALE GENOMIC DNA]</scope>
    <source>
        <strain evidence="10">CBS538.71</strain>
    </source>
</reference>
<evidence type="ECO:0000256" key="4">
    <source>
        <dbReference type="ARBA" id="ARBA00023098"/>
    </source>
</evidence>
<evidence type="ECO:0000256" key="3">
    <source>
        <dbReference type="ARBA" id="ARBA00022963"/>
    </source>
</evidence>
<dbReference type="CDD" id="cd16207">
    <property type="entry name" value="EFh_ScPlc1p_like"/>
    <property type="match status" value="1"/>
</dbReference>
<dbReference type="SUPFAM" id="SSF51695">
    <property type="entry name" value="PLC-like phosphodiesterases"/>
    <property type="match status" value="1"/>
</dbReference>
<dbReference type="SUPFAM" id="SSF47473">
    <property type="entry name" value="EF-hand"/>
    <property type="match status" value="1"/>
</dbReference>
<feature type="region of interest" description="Disordered" evidence="7">
    <location>
        <begin position="145"/>
        <end position="190"/>
    </location>
</feature>
<keyword evidence="4 6" id="KW-0443">Lipid metabolism</keyword>
<dbReference type="CDD" id="cd00275">
    <property type="entry name" value="C2_PLC_like"/>
    <property type="match status" value="1"/>
</dbReference>
<dbReference type="PANTHER" id="PTHR10336:SF36">
    <property type="entry name" value="1-PHOSPHATIDYLINOSITOL 4,5-BISPHOSPHATE PHOSPHODIESTERASE BETA-4"/>
    <property type="match status" value="1"/>
</dbReference>
<dbReference type="InterPro" id="IPR011992">
    <property type="entry name" value="EF-hand-dom_pair"/>
</dbReference>
<feature type="region of interest" description="Disordered" evidence="7">
    <location>
        <begin position="1"/>
        <end position="41"/>
    </location>
</feature>
<dbReference type="EC" id="3.1.4.11" evidence="1 6"/>
<keyword evidence="3 6" id="KW-0442">Lipid degradation</keyword>
<feature type="compositionally biased region" description="Low complexity" evidence="7">
    <location>
        <begin position="748"/>
        <end position="760"/>
    </location>
</feature>
<dbReference type="PROSITE" id="PS50007">
    <property type="entry name" value="PIPLC_X_DOMAIN"/>
    <property type="match status" value="1"/>
</dbReference>
<dbReference type="InterPro" id="IPR037755">
    <property type="entry name" value="Plc1_PH"/>
</dbReference>
<dbReference type="STRING" id="357750.A0A2S6C331"/>
<feature type="compositionally biased region" description="Polar residues" evidence="7">
    <location>
        <begin position="28"/>
        <end position="38"/>
    </location>
</feature>
<dbReference type="Gene3D" id="2.30.29.30">
    <property type="entry name" value="Pleckstrin-homology domain (PH domain)/Phosphotyrosine-binding domain (PTB)"/>
    <property type="match status" value="1"/>
</dbReference>
<evidence type="ECO:0000256" key="5">
    <source>
        <dbReference type="ARBA" id="ARBA00023224"/>
    </source>
</evidence>
<dbReference type="EMBL" id="PNEN01000570">
    <property type="protein sequence ID" value="PPJ54142.1"/>
    <property type="molecule type" value="Genomic_DNA"/>
</dbReference>
<dbReference type="InterPro" id="IPR011993">
    <property type="entry name" value="PH-like_dom_sf"/>
</dbReference>
<dbReference type="SUPFAM" id="SSF50729">
    <property type="entry name" value="PH domain-like"/>
    <property type="match status" value="1"/>
</dbReference>
<dbReference type="PANTHER" id="PTHR10336">
    <property type="entry name" value="PHOSPHOINOSITIDE-SPECIFIC PHOSPHOLIPASE C FAMILY PROTEIN"/>
    <property type="match status" value="1"/>
</dbReference>
<keyword evidence="2 6" id="KW-0378">Hydrolase</keyword>
<dbReference type="AlphaFoldDB" id="A0A2S6C331"/>
<feature type="region of interest" description="Disordered" evidence="7">
    <location>
        <begin position="1127"/>
        <end position="1161"/>
    </location>
</feature>
<dbReference type="SUPFAM" id="SSF49562">
    <property type="entry name" value="C2 domain (Calcium/lipid-binding domain, CaLB)"/>
    <property type="match status" value="1"/>
</dbReference>
<dbReference type="InterPro" id="IPR000909">
    <property type="entry name" value="PLipase_C_PInositol-sp_X_dom"/>
</dbReference>
<sequence>MNLSSGTRSRDAFSARTAAGPGSITKAHATSSPSQPARINTAIALTVTPSSAGMSASSVPSRSSSLHHIYSVKSYRNVSQDSLAESRMSPQTYPSPSSVPRRAMSDRAFSERSPSPHTRVGHPGAMAEAMSATGRGDGLFRRLSRGASNKLRRRASTTHSLRMRDQSAGPLLVRRRSDSNGASDFQDVSDLELDSNLDDMDECPPYVKDRSNALGINVGRPTLVSHGTGSTFVGGIAPSSSAILEKGTWVWKHTRRSRKRIQLRLDSSSARVCWHGKRPDKSFFIDDVREMRVGEESRNARDDIRVPADQEDLLVTIVYAVAERSKGRSIKTMHIVMPDHYIMKLWTNALNIVTRQRIEVMNALSSNPEKAEKGMALAWKQVMSQKNVTQEERLTLADAMALCRSLEINCSESAVKTHFKAIGRDEHAALTYDQYKDFLQSFRERKDITHIFKNWQLGTDHDMVLETFLEFMRYEQKADVDKDRAYWEAVFQRFARPGNNRPTLPDAAPQLDQKVWTTQSFQTFLTSSFTSPLAPLGGEPFLDRPLNEYFISSSHNTYLLGRQVAGTSSVEGYISALVKGCRCIEIDCWDGDDGRPIVTHGRTMTSKIPFEDCVSVVAKYAFHSSPYPLVVSLEVHCNPEQQLVMVELMRKYFGTMMVTEPISNNTVSLPSPEELRNRILIKVKASAEIEQLQSLSEAPTGRSRARSLTQTFGRAPSTETSSTTSSPLVSSSSATSPSEVNGVFTPRGSIPSGTITPSSSADDSDEVRQPVDRVKRRGNKTRIIHELGKLGVYAQGIKFGAGFQTPAGKTYNHIYSFNENTFDDLCTKKTDNKALLEKHNVRHLLRVYPAAKRVDSSNFNPLSVWRRGGQMAALNWQTYDVPQQINEAMFAGGLDRLGYVLKPDELRHAKHQPIFDAVDQGPKDHEKRGKKCVKLSVDIISAQRLPRPRNQSSGAGMNPYIEFEMFYAEDKERVITKSDGINDASVPELPTERALPSRSRTRIVEGNGFDPQYHQNITTSVETKFPGLVFVRWTVWNAPQGKKSGSNGVLLAAYTAKLSSLQQGYRHLPLFNPQGEQYRDAKLFVKIKTEAPVAIQQHHDESLYYGIVEPTASPRFDSSRGDRAWPRRIFSRASSQRRRDASSEVAGPLSRTSSMDRESLQ</sequence>
<dbReference type="CDD" id="cd13360">
    <property type="entry name" value="PH_PLC_fungal"/>
    <property type="match status" value="1"/>
</dbReference>
<evidence type="ECO:0000313" key="9">
    <source>
        <dbReference type="EMBL" id="PPJ54142.1"/>
    </source>
</evidence>
<dbReference type="SMART" id="SM00239">
    <property type="entry name" value="C2"/>
    <property type="match status" value="1"/>
</dbReference>
<dbReference type="GO" id="GO:0048015">
    <property type="term" value="P:phosphatidylinositol-mediated signaling"/>
    <property type="evidence" value="ECO:0007669"/>
    <property type="project" value="TreeGrafter"/>
</dbReference>
<dbReference type="Proteomes" id="UP000237631">
    <property type="component" value="Unassembled WGS sequence"/>
</dbReference>
<dbReference type="InterPro" id="IPR000008">
    <property type="entry name" value="C2_dom"/>
</dbReference>
<dbReference type="PROSITE" id="PS50008">
    <property type="entry name" value="PIPLC_Y_DOMAIN"/>
    <property type="match status" value="1"/>
</dbReference>